<dbReference type="RefSeq" id="XP_031433238.1">
    <property type="nucleotide sequence ID" value="XM_031577378.2"/>
</dbReference>
<evidence type="ECO:0000256" key="2">
    <source>
        <dbReference type="SAM" id="MobiDB-lite"/>
    </source>
</evidence>
<comment type="similarity">
    <text evidence="1">Belongs to the FAM216 family.</text>
</comment>
<gene>
    <name evidence="4" type="primary">LOC116222768</name>
</gene>
<keyword evidence="3" id="KW-1185">Reference proteome</keyword>
<evidence type="ECO:0000313" key="4">
    <source>
        <dbReference type="RefSeq" id="XP_031433238.1"/>
    </source>
</evidence>
<feature type="region of interest" description="Disordered" evidence="2">
    <location>
        <begin position="212"/>
        <end position="248"/>
    </location>
</feature>
<name>A0A6P8FZH4_CLUHA</name>
<dbReference type="OrthoDB" id="5980156at2759"/>
<dbReference type="InterPro" id="IPR029373">
    <property type="entry name" value="FAM216"/>
</dbReference>
<protein>
    <submittedName>
        <fullName evidence="4">Family with sequence similarity 216 member A isoform X1</fullName>
    </submittedName>
</protein>
<dbReference type="GeneID" id="116222768"/>
<accession>A0A6P8FZH4</accession>
<evidence type="ECO:0000256" key="1">
    <source>
        <dbReference type="ARBA" id="ARBA00008615"/>
    </source>
</evidence>
<dbReference type="PANTHER" id="PTHR16476">
    <property type="entry name" value="FAMILY WITH SEQUENCE SIMILARITY 216 MEMBER A"/>
    <property type="match status" value="1"/>
</dbReference>
<dbReference type="AlphaFoldDB" id="A0A6P8FZH4"/>
<evidence type="ECO:0000313" key="3">
    <source>
        <dbReference type="Proteomes" id="UP000515152"/>
    </source>
</evidence>
<proteinExistence type="inferred from homology"/>
<reference evidence="4" key="1">
    <citation type="submission" date="2025-08" db="UniProtKB">
        <authorList>
            <consortium name="RefSeq"/>
        </authorList>
    </citation>
    <scope>IDENTIFICATION</scope>
</reference>
<dbReference type="Pfam" id="PF15107">
    <property type="entry name" value="FAM216B"/>
    <property type="match status" value="1"/>
</dbReference>
<organism evidence="3 4">
    <name type="scientific">Clupea harengus</name>
    <name type="common">Atlantic herring</name>
    <dbReference type="NCBI Taxonomy" id="7950"/>
    <lineage>
        <taxon>Eukaryota</taxon>
        <taxon>Metazoa</taxon>
        <taxon>Chordata</taxon>
        <taxon>Craniata</taxon>
        <taxon>Vertebrata</taxon>
        <taxon>Euteleostomi</taxon>
        <taxon>Actinopterygii</taxon>
        <taxon>Neopterygii</taxon>
        <taxon>Teleostei</taxon>
        <taxon>Clupei</taxon>
        <taxon>Clupeiformes</taxon>
        <taxon>Clupeoidei</taxon>
        <taxon>Clupeidae</taxon>
        <taxon>Clupea</taxon>
    </lineage>
</organism>
<dbReference type="Proteomes" id="UP000515152">
    <property type="component" value="Chromosome 12"/>
</dbReference>
<sequence>MFSWTLVKHRRGMKKHVKFEGNNFSRGIMHQISPRSLLWPDRSFGHHANGFGGVTREETTDSRITKCSPPRHMKDPLVATIQITTTLADAPFLQLNTYLFKQSRLTPGQKHYLRTIAGVHSKEHVWKLLQQHYMNVAHRCIRTGLDSMTNLSVKASESLEPNRSVAQVSVTERETLPKILNKSGQKHLNKGKNTLPNIYNRHKWAAANNFESKKGPTRKSRISSDRTHFSTKGAGLSKPDVRKDNDDEDSLDELIRALSMEDDEDFFL</sequence>
<dbReference type="PANTHER" id="PTHR16476:SF4">
    <property type="entry name" value="PROTEIN FAM216A"/>
    <property type="match status" value="1"/>
</dbReference>
<dbReference type="KEGG" id="char:116222768"/>